<name>A0A8D8MNK2_CULPI</name>
<dbReference type="EMBL" id="HBUE01319515">
    <property type="protein sequence ID" value="CAG6587266.1"/>
    <property type="molecule type" value="Transcribed_RNA"/>
</dbReference>
<dbReference type="EMBL" id="HBUE01213016">
    <property type="protein sequence ID" value="CAG6535281.1"/>
    <property type="molecule type" value="Transcribed_RNA"/>
</dbReference>
<proteinExistence type="predicted"/>
<evidence type="ECO:0000256" key="1">
    <source>
        <dbReference type="SAM" id="MobiDB-lite"/>
    </source>
</evidence>
<feature type="region of interest" description="Disordered" evidence="1">
    <location>
        <begin position="128"/>
        <end position="185"/>
    </location>
</feature>
<feature type="compositionally biased region" description="Basic and acidic residues" evidence="1">
    <location>
        <begin position="152"/>
        <end position="165"/>
    </location>
</feature>
<protein>
    <submittedName>
        <fullName evidence="2">(northern house mosquito) hypothetical protein</fullName>
    </submittedName>
</protein>
<sequence>MVPLASGLRLLVVRRGHQHAAVVRGPVRACRGRRRRSDPVRQGQGRNRRVPTDQPEHAGAGPGTAPDHLESGSPPEALRSGADPRPQPPLLLDQHQLPEERTRAEDAAESAQKVLDGWTYVGQLPGALQHQREHHQRNARAGQELQQGPGGRGKDDAGAACDQERGQAGPEAASGGEGGHPDVEQHRAVPRCDAGHDRVQVGPGIGPTGLTCLIIITRYL</sequence>
<dbReference type="AlphaFoldDB" id="A0A8D8MNK2"/>
<evidence type="ECO:0000313" key="2">
    <source>
        <dbReference type="EMBL" id="CAG6535281.1"/>
    </source>
</evidence>
<organism evidence="2">
    <name type="scientific">Culex pipiens</name>
    <name type="common">House mosquito</name>
    <dbReference type="NCBI Taxonomy" id="7175"/>
    <lineage>
        <taxon>Eukaryota</taxon>
        <taxon>Metazoa</taxon>
        <taxon>Ecdysozoa</taxon>
        <taxon>Arthropoda</taxon>
        <taxon>Hexapoda</taxon>
        <taxon>Insecta</taxon>
        <taxon>Pterygota</taxon>
        <taxon>Neoptera</taxon>
        <taxon>Endopterygota</taxon>
        <taxon>Diptera</taxon>
        <taxon>Nematocera</taxon>
        <taxon>Culicoidea</taxon>
        <taxon>Culicidae</taxon>
        <taxon>Culicinae</taxon>
        <taxon>Culicini</taxon>
        <taxon>Culex</taxon>
        <taxon>Culex</taxon>
    </lineage>
</organism>
<feature type="region of interest" description="Disordered" evidence="1">
    <location>
        <begin position="24"/>
        <end position="92"/>
    </location>
</feature>
<reference evidence="2" key="1">
    <citation type="submission" date="2021-05" db="EMBL/GenBank/DDBJ databases">
        <authorList>
            <person name="Alioto T."/>
            <person name="Alioto T."/>
            <person name="Gomez Garrido J."/>
        </authorList>
    </citation>
    <scope>NUCLEOTIDE SEQUENCE</scope>
</reference>
<accession>A0A8D8MNK2</accession>